<evidence type="ECO:0000256" key="1">
    <source>
        <dbReference type="ARBA" id="ARBA00004123"/>
    </source>
</evidence>
<evidence type="ECO:0000256" key="4">
    <source>
        <dbReference type="ARBA" id="ARBA00023242"/>
    </source>
</evidence>
<dbReference type="GO" id="GO:0000993">
    <property type="term" value="F:RNA polymerase II complex binding"/>
    <property type="evidence" value="ECO:0007669"/>
    <property type="project" value="TreeGrafter"/>
</dbReference>
<evidence type="ECO:0000313" key="5">
    <source>
        <dbReference type="EMBL" id="ODN05855.1"/>
    </source>
</evidence>
<evidence type="ECO:0000256" key="3">
    <source>
        <dbReference type="ARBA" id="ARBA00020462"/>
    </source>
</evidence>
<comment type="similarity">
    <text evidence="2">Belongs to the PAF1 family.</text>
</comment>
<keyword evidence="6" id="KW-1185">Reference proteome</keyword>
<dbReference type="PANTHER" id="PTHR23188">
    <property type="entry name" value="RNA POLYMERASE II-ASSOCIATED FACTOR 1 HOMOLOG"/>
    <property type="match status" value="1"/>
</dbReference>
<accession>A0A1D2NL78</accession>
<dbReference type="STRING" id="48709.A0A1D2NL78"/>
<dbReference type="EMBL" id="LJIJ01000015">
    <property type="protein sequence ID" value="ODN05855.1"/>
    <property type="molecule type" value="Genomic_DNA"/>
</dbReference>
<organism evidence="5 6">
    <name type="scientific">Orchesella cincta</name>
    <name type="common">Springtail</name>
    <name type="synonym">Podura cincta</name>
    <dbReference type="NCBI Taxonomy" id="48709"/>
    <lineage>
        <taxon>Eukaryota</taxon>
        <taxon>Metazoa</taxon>
        <taxon>Ecdysozoa</taxon>
        <taxon>Arthropoda</taxon>
        <taxon>Hexapoda</taxon>
        <taxon>Collembola</taxon>
        <taxon>Entomobryomorpha</taxon>
        <taxon>Entomobryoidea</taxon>
        <taxon>Orchesellidae</taxon>
        <taxon>Orchesellinae</taxon>
        <taxon>Orchesella</taxon>
    </lineage>
</organism>
<reference evidence="5 6" key="1">
    <citation type="journal article" date="2016" name="Genome Biol. Evol.">
        <title>Gene Family Evolution Reflects Adaptation to Soil Environmental Stressors in the Genome of the Collembolan Orchesella cincta.</title>
        <authorList>
            <person name="Faddeeva-Vakhrusheva A."/>
            <person name="Derks M.F."/>
            <person name="Anvar S.Y."/>
            <person name="Agamennone V."/>
            <person name="Suring W."/>
            <person name="Smit S."/>
            <person name="van Straalen N.M."/>
            <person name="Roelofs D."/>
        </authorList>
    </citation>
    <scope>NUCLEOTIDE SEQUENCE [LARGE SCALE GENOMIC DNA]</scope>
    <source>
        <tissue evidence="5">Mixed pool</tissue>
    </source>
</reference>
<evidence type="ECO:0000313" key="6">
    <source>
        <dbReference type="Proteomes" id="UP000094527"/>
    </source>
</evidence>
<dbReference type="PANTHER" id="PTHR23188:SF12">
    <property type="entry name" value="RNA POLYMERASE II-ASSOCIATED FACTOR 1 HOMOLOG"/>
    <property type="match status" value="1"/>
</dbReference>
<keyword evidence="4" id="KW-0539">Nucleus</keyword>
<comment type="caution">
    <text evidence="5">The sequence shown here is derived from an EMBL/GenBank/DDBJ whole genome shotgun (WGS) entry which is preliminary data.</text>
</comment>
<proteinExistence type="inferred from homology"/>
<dbReference type="Pfam" id="PF03985">
    <property type="entry name" value="Paf1"/>
    <property type="match status" value="1"/>
</dbReference>
<gene>
    <name evidence="5" type="ORF">Ocin01_00825</name>
</gene>
<dbReference type="GO" id="GO:0003682">
    <property type="term" value="F:chromatin binding"/>
    <property type="evidence" value="ECO:0007669"/>
    <property type="project" value="TreeGrafter"/>
</dbReference>
<dbReference type="InterPro" id="IPR007133">
    <property type="entry name" value="RNA_pol_II-assoc_Paf1"/>
</dbReference>
<evidence type="ECO:0000256" key="2">
    <source>
        <dbReference type="ARBA" id="ARBA00007560"/>
    </source>
</evidence>
<name>A0A1D2NL78_ORCCI</name>
<sequence>MHKQQRSHKKNDAGFGELVMAFRSRFPSIPCKSKPLPAIAYGYHGPPELENNRKRQDFLIKPKYQNKLPDIPCDPKHIVLPAHPNDYELTGRELNVIYKQFTDGYSGGKLDVIGECFRVKPSKSIEEELHSVDRFLLEDDDVKDKHEQMKRSVAHKKKVSWLRRPEYMVPETCKFNRPIGEKLEFRMHNAINKKFKCEGAWEDMDNLWDKKARVNRIEEIFEDARLTISNHPCKPNVYAEEVIPLFPDVDSKNQMVFEVRNYLIIC</sequence>
<dbReference type="Proteomes" id="UP000094527">
    <property type="component" value="Unassembled WGS sequence"/>
</dbReference>
<dbReference type="OMA" id="CEGAWED"/>
<protein>
    <recommendedName>
        <fullName evidence="3">RNA polymerase II-associated factor 1 homolog</fullName>
    </recommendedName>
</protein>
<dbReference type="GO" id="GO:0006368">
    <property type="term" value="P:transcription elongation by RNA polymerase II"/>
    <property type="evidence" value="ECO:0007669"/>
    <property type="project" value="InterPro"/>
</dbReference>
<comment type="subcellular location">
    <subcellularLocation>
        <location evidence="1">Nucleus</location>
    </subcellularLocation>
</comment>
<dbReference type="AlphaFoldDB" id="A0A1D2NL78"/>
<dbReference type="GO" id="GO:0016593">
    <property type="term" value="C:Cdc73/Paf1 complex"/>
    <property type="evidence" value="ECO:0007669"/>
    <property type="project" value="InterPro"/>
</dbReference>